<dbReference type="PANTHER" id="PTHR42783:SF3">
    <property type="entry name" value="GLUTAMATE SYNTHASE [NADPH] SMALL CHAIN-RELATED"/>
    <property type="match status" value="1"/>
</dbReference>
<reference evidence="2" key="1">
    <citation type="journal article" date="2021" name="PeerJ">
        <title>Extensive microbial diversity within the chicken gut microbiome revealed by metagenomics and culture.</title>
        <authorList>
            <person name="Gilroy R."/>
            <person name="Ravi A."/>
            <person name="Getino M."/>
            <person name="Pursley I."/>
            <person name="Horton D.L."/>
            <person name="Alikhan N.F."/>
            <person name="Baker D."/>
            <person name="Gharbi K."/>
            <person name="Hall N."/>
            <person name="Watson M."/>
            <person name="Adriaenssens E.M."/>
            <person name="Foster-Nyarko E."/>
            <person name="Jarju S."/>
            <person name="Secka A."/>
            <person name="Antonio M."/>
            <person name="Oren A."/>
            <person name="Chaudhuri R.R."/>
            <person name="La Ragione R."/>
            <person name="Hildebrand F."/>
            <person name="Pallen M.J."/>
        </authorList>
    </citation>
    <scope>NUCLEOTIDE SEQUENCE</scope>
    <source>
        <strain evidence="2">ChiGjej2B2-19336</strain>
    </source>
</reference>
<dbReference type="Gene3D" id="1.10.1060.10">
    <property type="entry name" value="Alpha-helical ferredoxin"/>
    <property type="match status" value="1"/>
</dbReference>
<dbReference type="PRINTS" id="PR00419">
    <property type="entry name" value="ADXRDTASE"/>
</dbReference>
<evidence type="ECO:0000313" key="3">
    <source>
        <dbReference type="Proteomes" id="UP000698963"/>
    </source>
</evidence>
<dbReference type="PANTHER" id="PTHR42783">
    <property type="entry name" value="GLUTAMATE SYNTHASE [NADPH] SMALL CHAIN"/>
    <property type="match status" value="1"/>
</dbReference>
<dbReference type="SUPFAM" id="SSF140490">
    <property type="entry name" value="Nqo1C-terminal domain-like"/>
    <property type="match status" value="1"/>
</dbReference>
<dbReference type="Gene3D" id="1.20.1440.230">
    <property type="entry name" value="NADH-ubiquinone oxidoreductase 51kDa subunit, iron-sulphur binding domain"/>
    <property type="match status" value="1"/>
</dbReference>
<protein>
    <submittedName>
        <fullName evidence="2">FAD-dependent oxidoreductase</fullName>
    </submittedName>
</protein>
<dbReference type="SMART" id="SM00928">
    <property type="entry name" value="NADH_4Fe-4S"/>
    <property type="match status" value="1"/>
</dbReference>
<dbReference type="GO" id="GO:0010181">
    <property type="term" value="F:FMN binding"/>
    <property type="evidence" value="ECO:0007669"/>
    <property type="project" value="InterPro"/>
</dbReference>
<sequence>MPQLIYGVWDHVVYDNRGSAIPTYPKELPLELFDEFNEGNPMEIFLSNRGFLVFSRTASLAWALWKHHERLAAESCGKCSPCRAGSHILAQELEKACHGGEVNWEEVRDVTEQMHETSMCGVGRTGTTPLFEAISHFPDELRPFPFHGNAGFYSVTTSPCIEACPSHVNVPRYIDYLLDGHNDLAAGVVLNHYPLAGSCGRVCVRYCEKACRRAQVDSPIDIKNLKRFAADKTIVPGILKPEPCPTTKNKRVAVIGAGPVGVTCAYQLLETGYPVDIYEAHDKAGGMVRYGIPFYRLPKNVLLQENELVKQMGGMFFFKQKLGRDFHINDLFDRGYKAVFIATGCPLGGYLGMEGEDSSLPGYENGIDFLEKVHDVLENGVTPTMEGDVVVVGGGNVAMDCCRSAVRMTRGKVHLVYRRTEADAPADREEIVEAMREGVEFHFLSGQDSLVMENGKIAGLRCVAMQQTEPDESGRRGVTPIPGSEFVIPCDHVIAAIGQKSDPAMLVKEDGIALDRKNCIIVDEYQATSRPGVFAGGDGTTGPRTKGPSVLIHGMAQGSIGAQAIVSYLEYGKPPFLARERISQLIRQADLLGDDPVCGQEKKSRVKLNELAPADRAGNFKEVELGMSQEEAWQEAKRCMRCYRIMSVVTRAPIPGFKA</sequence>
<dbReference type="RefSeq" id="WP_304120145.1">
    <property type="nucleotide sequence ID" value="NZ_DYZA01000006.1"/>
</dbReference>
<dbReference type="InterPro" id="IPR009051">
    <property type="entry name" value="Helical_ferredxn"/>
</dbReference>
<dbReference type="Proteomes" id="UP000698963">
    <property type="component" value="Unassembled WGS sequence"/>
</dbReference>
<dbReference type="SUPFAM" id="SSF46548">
    <property type="entry name" value="alpha-helical ferredoxin"/>
    <property type="match status" value="2"/>
</dbReference>
<dbReference type="AlphaFoldDB" id="A0A921AUH5"/>
<dbReference type="Pfam" id="PF07992">
    <property type="entry name" value="Pyr_redox_2"/>
    <property type="match status" value="1"/>
</dbReference>
<dbReference type="Pfam" id="PF14691">
    <property type="entry name" value="Fer4_20"/>
    <property type="match status" value="1"/>
</dbReference>
<accession>A0A921AUH5</accession>
<name>A0A921AUH5_9BACT</name>
<gene>
    <name evidence="2" type="ORF">K8W16_00275</name>
</gene>
<dbReference type="PROSITE" id="PS00645">
    <property type="entry name" value="COMPLEX1_51K_2"/>
    <property type="match status" value="1"/>
</dbReference>
<dbReference type="InterPro" id="IPR001949">
    <property type="entry name" value="NADH-UbQ_OxRdtase_51kDa_CS"/>
</dbReference>
<dbReference type="InterPro" id="IPR019575">
    <property type="entry name" value="Nuop51_4Fe4S-bd"/>
</dbReference>
<dbReference type="InterPro" id="IPR028261">
    <property type="entry name" value="DPD_II"/>
</dbReference>
<comment type="caution">
    <text evidence="2">The sequence shown here is derived from an EMBL/GenBank/DDBJ whole genome shotgun (WGS) entry which is preliminary data.</text>
</comment>
<dbReference type="GO" id="GO:0008137">
    <property type="term" value="F:NADH dehydrogenase (ubiquinone) activity"/>
    <property type="evidence" value="ECO:0007669"/>
    <property type="project" value="InterPro"/>
</dbReference>
<dbReference type="EMBL" id="DYZA01000006">
    <property type="protein sequence ID" value="HJD96074.1"/>
    <property type="molecule type" value="Genomic_DNA"/>
</dbReference>
<dbReference type="GO" id="GO:0051539">
    <property type="term" value="F:4 iron, 4 sulfur cluster binding"/>
    <property type="evidence" value="ECO:0007669"/>
    <property type="project" value="InterPro"/>
</dbReference>
<evidence type="ECO:0000313" key="2">
    <source>
        <dbReference type="EMBL" id="HJD96074.1"/>
    </source>
</evidence>
<evidence type="ECO:0000259" key="1">
    <source>
        <dbReference type="SMART" id="SM00928"/>
    </source>
</evidence>
<proteinExistence type="predicted"/>
<dbReference type="InterPro" id="IPR023753">
    <property type="entry name" value="FAD/NAD-binding_dom"/>
</dbReference>
<dbReference type="InterPro" id="IPR036188">
    <property type="entry name" value="FAD/NAD-bd_sf"/>
</dbReference>
<dbReference type="GO" id="GO:0016491">
    <property type="term" value="F:oxidoreductase activity"/>
    <property type="evidence" value="ECO:0007669"/>
    <property type="project" value="InterPro"/>
</dbReference>
<dbReference type="Gene3D" id="3.50.50.60">
    <property type="entry name" value="FAD/NAD(P)-binding domain"/>
    <property type="match status" value="1"/>
</dbReference>
<reference evidence="2" key="2">
    <citation type="submission" date="2021-09" db="EMBL/GenBank/DDBJ databases">
        <authorList>
            <person name="Gilroy R."/>
        </authorList>
    </citation>
    <scope>NUCLEOTIDE SEQUENCE</scope>
    <source>
        <strain evidence="2">ChiGjej2B2-19336</strain>
    </source>
</reference>
<dbReference type="Gene3D" id="3.40.50.720">
    <property type="entry name" value="NAD(P)-binding Rossmann-like Domain"/>
    <property type="match status" value="1"/>
</dbReference>
<dbReference type="Pfam" id="PF10589">
    <property type="entry name" value="NADH_4Fe-4S"/>
    <property type="match status" value="1"/>
</dbReference>
<dbReference type="SUPFAM" id="SSF51971">
    <property type="entry name" value="Nucleotide-binding domain"/>
    <property type="match status" value="2"/>
</dbReference>
<organism evidence="2 3">
    <name type="scientific">Mailhella massiliensis</name>
    <dbReference type="NCBI Taxonomy" id="1903261"/>
    <lineage>
        <taxon>Bacteria</taxon>
        <taxon>Pseudomonadati</taxon>
        <taxon>Thermodesulfobacteriota</taxon>
        <taxon>Desulfovibrionia</taxon>
        <taxon>Desulfovibrionales</taxon>
        <taxon>Desulfovibrionaceae</taxon>
        <taxon>Mailhella</taxon>
    </lineage>
</organism>
<feature type="domain" description="NADH-ubiquinone oxidoreductase 51kDa subunit iron-sulphur binding" evidence="1">
    <location>
        <begin position="61"/>
        <end position="102"/>
    </location>
</feature>
<dbReference type="InterPro" id="IPR037207">
    <property type="entry name" value="Nuop51_4Fe4S-bd_sf"/>
</dbReference>